<comment type="similarity">
    <text evidence="3">Belongs to the acyl-CoA dehydrogenase family.</text>
</comment>
<comment type="cofactor">
    <cofactor evidence="1">
        <name>FAD</name>
        <dbReference type="ChEBI" id="CHEBI:57692"/>
    </cofactor>
</comment>
<dbReference type="EMBL" id="CP000442">
    <property type="protein sequence ID" value="ABI91315.1"/>
    <property type="molecule type" value="Genomic_DNA"/>
</dbReference>
<keyword evidence="9" id="KW-0276">Fatty acid metabolism</keyword>
<dbReference type="SUPFAM" id="SSF47336">
    <property type="entry name" value="ACP-like"/>
    <property type="match status" value="1"/>
</dbReference>
<evidence type="ECO:0000256" key="3">
    <source>
        <dbReference type="ARBA" id="ARBA00009347"/>
    </source>
</evidence>
<dbReference type="CDD" id="cd00567">
    <property type="entry name" value="ACAD"/>
    <property type="match status" value="1"/>
</dbReference>
<dbReference type="InterPro" id="IPR000873">
    <property type="entry name" value="AMP-dep_synth/lig_dom"/>
</dbReference>
<keyword evidence="7" id="KW-0285">Flavoprotein</keyword>
<dbReference type="GO" id="GO:0050660">
    <property type="term" value="F:flavin adenine dinucleotide binding"/>
    <property type="evidence" value="ECO:0007669"/>
    <property type="project" value="InterPro"/>
</dbReference>
<feature type="domain" description="Carrier" evidence="12">
    <location>
        <begin position="1188"/>
        <end position="1265"/>
    </location>
</feature>
<dbReference type="Gene3D" id="2.40.110.10">
    <property type="entry name" value="Butyryl-CoA Dehydrogenase, subunit A, domain 2"/>
    <property type="match status" value="1"/>
</dbReference>
<keyword evidence="14" id="KW-1185">Reference proteome</keyword>
<dbReference type="GO" id="GO:0006633">
    <property type="term" value="P:fatty acid biosynthetic process"/>
    <property type="evidence" value="ECO:0007669"/>
    <property type="project" value="TreeGrafter"/>
</dbReference>
<dbReference type="Pfam" id="PF00550">
    <property type="entry name" value="PP-binding"/>
    <property type="match status" value="1"/>
</dbReference>
<dbReference type="eggNOG" id="COG1960">
    <property type="taxonomic scope" value="Bacteria"/>
</dbReference>
<accession>Q0B3F8</accession>
<evidence type="ECO:0000256" key="10">
    <source>
        <dbReference type="ARBA" id="ARBA00023098"/>
    </source>
</evidence>
<dbReference type="Gene3D" id="1.10.540.10">
    <property type="entry name" value="Acyl-CoA dehydrogenase/oxidase, N-terminal domain"/>
    <property type="match status" value="1"/>
</dbReference>
<dbReference type="InterPro" id="IPR037069">
    <property type="entry name" value="AcylCoA_DH/ox_N_sf"/>
</dbReference>
<dbReference type="SUPFAM" id="SSF47203">
    <property type="entry name" value="Acyl-CoA dehydrogenase C-terminal domain-like"/>
    <property type="match status" value="1"/>
</dbReference>
<dbReference type="InterPro" id="IPR020806">
    <property type="entry name" value="PKS_PP-bd"/>
</dbReference>
<dbReference type="InterPro" id="IPR009100">
    <property type="entry name" value="AcylCoA_DH/oxidase_NM_dom_sf"/>
</dbReference>
<dbReference type="GO" id="GO:0016627">
    <property type="term" value="F:oxidoreductase activity, acting on the CH-CH group of donors"/>
    <property type="evidence" value="ECO:0007669"/>
    <property type="project" value="InterPro"/>
</dbReference>
<dbReference type="SUPFAM" id="SSF56801">
    <property type="entry name" value="Acetyl-CoA synthetase-like"/>
    <property type="match status" value="1"/>
</dbReference>
<dbReference type="GO" id="GO:0031177">
    <property type="term" value="F:phosphopantetheine binding"/>
    <property type="evidence" value="ECO:0007669"/>
    <property type="project" value="InterPro"/>
</dbReference>
<dbReference type="Gene3D" id="1.10.1200.10">
    <property type="entry name" value="ACP-like"/>
    <property type="match status" value="1"/>
</dbReference>
<dbReference type="Proteomes" id="UP000000662">
    <property type="component" value="Chromosome 3"/>
</dbReference>
<evidence type="ECO:0000313" key="14">
    <source>
        <dbReference type="Proteomes" id="UP000000662"/>
    </source>
</evidence>
<dbReference type="InterPro" id="IPR009081">
    <property type="entry name" value="PP-bd_ACP"/>
</dbReference>
<evidence type="ECO:0000256" key="5">
    <source>
        <dbReference type="ARBA" id="ARBA00022553"/>
    </source>
</evidence>
<name>Q0B3F8_BURCM</name>
<dbReference type="InterPro" id="IPR036250">
    <property type="entry name" value="AcylCo_DH-like_C"/>
</dbReference>
<dbReference type="InterPro" id="IPR013786">
    <property type="entry name" value="AcylCoA_DH/ox_N"/>
</dbReference>
<dbReference type="InterPro" id="IPR009075">
    <property type="entry name" value="AcylCo_DH/oxidase_C"/>
</dbReference>
<dbReference type="Pfam" id="PF02770">
    <property type="entry name" value="Acyl-CoA_dh_M"/>
    <property type="match status" value="1"/>
</dbReference>
<comment type="similarity">
    <text evidence="2">Belongs to the ATP-dependent AMP-binding enzyme family.</text>
</comment>
<evidence type="ECO:0000256" key="6">
    <source>
        <dbReference type="ARBA" id="ARBA00022598"/>
    </source>
</evidence>
<evidence type="ECO:0000256" key="1">
    <source>
        <dbReference type="ARBA" id="ARBA00001974"/>
    </source>
</evidence>
<dbReference type="GO" id="GO:0016874">
    <property type="term" value="F:ligase activity"/>
    <property type="evidence" value="ECO:0007669"/>
    <property type="project" value="UniProtKB-KW"/>
</dbReference>
<dbReference type="InterPro" id="IPR045851">
    <property type="entry name" value="AMP-bd_C_sf"/>
</dbReference>
<dbReference type="GO" id="GO:0070566">
    <property type="term" value="F:adenylyltransferase activity"/>
    <property type="evidence" value="ECO:0007669"/>
    <property type="project" value="TreeGrafter"/>
</dbReference>
<dbReference type="SUPFAM" id="SSF56645">
    <property type="entry name" value="Acyl-CoA dehydrogenase NM domain-like"/>
    <property type="match status" value="1"/>
</dbReference>
<evidence type="ECO:0000256" key="2">
    <source>
        <dbReference type="ARBA" id="ARBA00006432"/>
    </source>
</evidence>
<dbReference type="InterPro" id="IPR046373">
    <property type="entry name" value="Acyl-CoA_Oxase/DH_mid-dom_sf"/>
</dbReference>
<dbReference type="InterPro" id="IPR042099">
    <property type="entry name" value="ANL_N_sf"/>
</dbReference>
<dbReference type="Pfam" id="PF00441">
    <property type="entry name" value="Acyl-CoA_dh_1"/>
    <property type="match status" value="1"/>
</dbReference>
<evidence type="ECO:0000256" key="4">
    <source>
        <dbReference type="ARBA" id="ARBA00022450"/>
    </source>
</evidence>
<evidence type="ECO:0000256" key="8">
    <source>
        <dbReference type="ARBA" id="ARBA00022827"/>
    </source>
</evidence>
<dbReference type="PROSITE" id="PS00455">
    <property type="entry name" value="AMP_BINDING"/>
    <property type="match status" value="1"/>
</dbReference>
<dbReference type="FunFam" id="3.40.50.12780:FF:000013">
    <property type="entry name" value="Long-chain-fatty-acid--AMP ligase FadD32"/>
    <property type="match status" value="1"/>
</dbReference>
<evidence type="ECO:0000256" key="9">
    <source>
        <dbReference type="ARBA" id="ARBA00022832"/>
    </source>
</evidence>
<dbReference type="Pfam" id="PF00501">
    <property type="entry name" value="AMP-binding"/>
    <property type="match status" value="1"/>
</dbReference>
<dbReference type="Gene3D" id="3.30.300.30">
    <property type="match status" value="1"/>
</dbReference>
<keyword evidence="5" id="KW-0597">Phosphoprotein</keyword>
<keyword evidence="10" id="KW-0443">Lipid metabolism</keyword>
<dbReference type="InterPro" id="IPR036736">
    <property type="entry name" value="ACP-like_sf"/>
</dbReference>
<dbReference type="Pfam" id="PF23024">
    <property type="entry name" value="AMP-dom_DIP2-like"/>
    <property type="match status" value="1"/>
</dbReference>
<sequence>MGAGRRQAAARCFHSSSDDIMTTATLPTTLSELLQNRAATLGDKTAYVFLSGPPEQEQAESMTFAELDARARRVAALLQQNAIDIGDRVLLLCRPGLDYVSAFMGCLYAGAIAVPVYPPRNKQHMVRIAGIVENAGANTILCSAEDHARCATWLADTDASGSTLLDVGGAQVLDPVPSPASVQPSRIAFLQYTSGTTGSPKGVMVSHGNLMHNLGLMREWLAYDEQSTIVSWLPPYHDMGLIGVILTSLYGGFRSVLMAPERFIQHPYLWLRAISQYRADLTGAPDFAYRMCCRRISDEQLATLDLSCVRVAYNGAESVRASTLTDFAQRFAAAGFAADGFLPCYGLAEGTLYVAGRAKQHPIRTLCVDQAALQRQSVVVRGEFLGVSPQPLDRPGERVLVSVGRTDGEQHVIVRDLETNERCADRTIGEICVAGPSVAAGYWHLDEQTHSTFQHSLAGHRDQVFMRTGDLGFILGDELYVTGRLKDMVILAGRNYYSEDIEYALIVGVPELVPNGCAAFMDDQVDAERLIVVAEVERTQRKGNLDSFIDAIRQAIWNRLDIGPSAIVLVSPGSVPKTSSGKVRRSTCRTQLHDGALTILAQWDVEGGVHTPAPDRRQPARPTAVADQPAANDRRRDESATVDELNDWLRHYARTRIDSRTMDERRTIPPHVVLDFGNRGLLGMPIDRSHGGLGLGQRDMLRVFAQLAAIDSTLAFFVALNNTLGILPIMQHAQPPLREELLPSLASGRMLAAFAITEPAAGSHVRAIASRAQRTESGDWLVTGNKRWSGSSAWAGIINVFARQADGTGMVGLAVRPGTPGVRIGAEELTMGVRGMIQNSLHLDRARISDAYRLGDIGQGMLVAQHAMNIARLGIAAVCVGGMKRCAQLMHRYGARRQVGTGLLLDNPLSRLRLGELRDRIDGLDALVEHLAAELDLGVAVPEDCLLISKILGSELLSQSADEMMQFLGGRGYIETNLAPQIFRDARLTRIFEGPTETLLVHLGSRLLNGSDDLLRYLERALSAGALARELRELGAQLAQDGLANASKLDGTAHAAVWVNYWLGTIAQWGLLLAVTERAAAQQHIGDGTLRWAQSQYELAIEAAQRQVGLRSALSTTGELNDWAARIGFEIGSIEQTIPGASQLVDPLLDPNADARSVSRAPDAPAGEDAGSAATPIVSEPASLFDRQQIHAVEQWLIAWLGERLKHRKLRLTRESTFAEIGFDSILAVEMTIVFSETFSVTVDPSAVWDYPSIRALAAHLAPRTHGAAPAVAVAHADSDAASSIAAQPSTL</sequence>
<organism evidence="13 14">
    <name type="scientific">Burkholderia ambifaria (strain ATCC BAA-244 / DSM 16087 / CCUG 44356 / LMG 19182 / AMMD)</name>
    <name type="common">Burkholderia cepacia (strain AMMD)</name>
    <dbReference type="NCBI Taxonomy" id="339670"/>
    <lineage>
        <taxon>Bacteria</taxon>
        <taxon>Pseudomonadati</taxon>
        <taxon>Pseudomonadota</taxon>
        <taxon>Betaproteobacteria</taxon>
        <taxon>Burkholderiales</taxon>
        <taxon>Burkholderiaceae</taxon>
        <taxon>Burkholderia</taxon>
        <taxon>Burkholderia cepacia complex</taxon>
    </lineage>
</organism>
<feature type="region of interest" description="Disordered" evidence="11">
    <location>
        <begin position="608"/>
        <end position="640"/>
    </location>
</feature>
<dbReference type="PANTHER" id="PTHR22754:SF32">
    <property type="entry name" value="DISCO-INTERACTING PROTEIN 2"/>
    <property type="match status" value="1"/>
</dbReference>
<reference evidence="13" key="1">
    <citation type="submission" date="2006-08" db="EMBL/GenBank/DDBJ databases">
        <title>Complete sequence of Chromosome 3 of Burkholderia cepacia AMMD.</title>
        <authorList>
            <consortium name="US DOE Joint Genome Institute"/>
            <person name="Copeland A."/>
            <person name="Lucas S."/>
            <person name="Lapidus A."/>
            <person name="Barry K."/>
            <person name="Detter J.C."/>
            <person name="Glavina del Rio T."/>
            <person name="Hammon N."/>
            <person name="Israni S."/>
            <person name="Pitluck S."/>
            <person name="Bruce D."/>
            <person name="Chain P."/>
            <person name="Malfatti S."/>
            <person name="Shin M."/>
            <person name="Vergez L."/>
            <person name="Schmutz J."/>
            <person name="Larimer F."/>
            <person name="Land M."/>
            <person name="Hauser L."/>
            <person name="Kyrpides N."/>
            <person name="Kim E."/>
            <person name="Parke J."/>
            <person name="Coenye T."/>
            <person name="Konstantinidis K."/>
            <person name="Ramette A."/>
            <person name="Tiedje J."/>
            <person name="Richardson P."/>
        </authorList>
    </citation>
    <scope>NUCLEOTIDE SEQUENCE</scope>
    <source>
        <strain evidence="13">AMMD</strain>
    </source>
</reference>
<gene>
    <name evidence="13" type="ordered locus">Bamb_5768</name>
</gene>
<dbReference type="InterPro" id="IPR006091">
    <property type="entry name" value="Acyl-CoA_Oxase/DH_mid-dom"/>
</dbReference>
<dbReference type="InterPro" id="IPR025110">
    <property type="entry name" value="AMP-bd_C"/>
</dbReference>
<dbReference type="InterPro" id="IPR040097">
    <property type="entry name" value="FAAL/FAAC"/>
</dbReference>
<evidence type="ECO:0000259" key="12">
    <source>
        <dbReference type="PROSITE" id="PS50075"/>
    </source>
</evidence>
<dbReference type="InterPro" id="IPR020845">
    <property type="entry name" value="AMP-binding_CS"/>
</dbReference>
<protein>
    <submittedName>
        <fullName evidence="13">AMP-dependent synthetase and ligase</fullName>
    </submittedName>
</protein>
<dbReference type="GO" id="GO:0005886">
    <property type="term" value="C:plasma membrane"/>
    <property type="evidence" value="ECO:0007669"/>
    <property type="project" value="TreeGrafter"/>
</dbReference>
<evidence type="ECO:0000256" key="11">
    <source>
        <dbReference type="SAM" id="MobiDB-lite"/>
    </source>
</evidence>
<dbReference type="Pfam" id="PF02771">
    <property type="entry name" value="Acyl-CoA_dh_N"/>
    <property type="match status" value="1"/>
</dbReference>
<dbReference type="CDD" id="cd05931">
    <property type="entry name" value="FAAL"/>
    <property type="match status" value="1"/>
</dbReference>
<dbReference type="Gene3D" id="3.40.50.12780">
    <property type="entry name" value="N-terminal domain of ligase-like"/>
    <property type="match status" value="1"/>
</dbReference>
<keyword evidence="4" id="KW-0596">Phosphopantetheine</keyword>
<proteinExistence type="inferred from homology"/>
<dbReference type="PROSITE" id="PS50075">
    <property type="entry name" value="CARRIER"/>
    <property type="match status" value="1"/>
</dbReference>
<dbReference type="KEGG" id="bam:Bamb_5768"/>
<dbReference type="SMART" id="SM00823">
    <property type="entry name" value="PKS_PP"/>
    <property type="match status" value="1"/>
</dbReference>
<dbReference type="SMART" id="SM01294">
    <property type="entry name" value="PKS_PP_betabranch"/>
    <property type="match status" value="1"/>
</dbReference>
<dbReference type="Gene3D" id="1.20.140.10">
    <property type="entry name" value="Butyryl-CoA Dehydrogenase, subunit A, domain 3"/>
    <property type="match status" value="1"/>
</dbReference>
<evidence type="ECO:0000313" key="13">
    <source>
        <dbReference type="EMBL" id="ABI91315.1"/>
    </source>
</evidence>
<evidence type="ECO:0000256" key="7">
    <source>
        <dbReference type="ARBA" id="ARBA00022630"/>
    </source>
</evidence>
<dbReference type="eggNOG" id="COG0318">
    <property type="taxonomic scope" value="Bacteria"/>
</dbReference>
<dbReference type="GO" id="GO:0071766">
    <property type="term" value="P:Actinobacterium-type cell wall biogenesis"/>
    <property type="evidence" value="ECO:0007669"/>
    <property type="project" value="UniProtKB-ARBA"/>
</dbReference>
<dbReference type="PANTHER" id="PTHR22754">
    <property type="entry name" value="DISCO-INTERACTING PROTEIN 2 DIP2 -RELATED"/>
    <property type="match status" value="1"/>
</dbReference>
<keyword evidence="6 13" id="KW-0436">Ligase</keyword>
<keyword evidence="8" id="KW-0274">FAD</keyword>